<keyword evidence="2" id="KW-0472">Membrane</keyword>
<gene>
    <name evidence="3" type="ORF">ESU54_02725</name>
</gene>
<dbReference type="SUPFAM" id="SSF53649">
    <property type="entry name" value="Alkaline phosphatase-like"/>
    <property type="match status" value="1"/>
</dbReference>
<feature type="coiled-coil region" evidence="1">
    <location>
        <begin position="299"/>
        <end position="326"/>
    </location>
</feature>
<name>A0A5C6Z433_9FLAO</name>
<dbReference type="InterPro" id="IPR017850">
    <property type="entry name" value="Alkaline_phosphatase_core_sf"/>
</dbReference>
<dbReference type="Gene3D" id="3.40.720.10">
    <property type="entry name" value="Alkaline Phosphatase, subunit A"/>
    <property type="match status" value="1"/>
</dbReference>
<evidence type="ECO:0000256" key="2">
    <source>
        <dbReference type="SAM" id="Phobius"/>
    </source>
</evidence>
<evidence type="ECO:0000256" key="1">
    <source>
        <dbReference type="SAM" id="Coils"/>
    </source>
</evidence>
<dbReference type="EMBL" id="VORT01000002">
    <property type="protein sequence ID" value="TXD74184.1"/>
    <property type="molecule type" value="Genomic_DNA"/>
</dbReference>
<reference evidence="3 4" key="1">
    <citation type="submission" date="2019-08" db="EMBL/GenBank/DDBJ databases">
        <title>Genome of Aequorivita antarctica SW49 (type strain).</title>
        <authorList>
            <person name="Bowman J.P."/>
        </authorList>
    </citation>
    <scope>NUCLEOTIDE SEQUENCE [LARGE SCALE GENOMIC DNA]</scope>
    <source>
        <strain evidence="3 4">SW49</strain>
    </source>
</reference>
<feature type="transmembrane region" description="Helical" evidence="2">
    <location>
        <begin position="98"/>
        <end position="113"/>
    </location>
</feature>
<dbReference type="AlphaFoldDB" id="A0A5C6Z433"/>
<dbReference type="OrthoDB" id="1398489at2"/>
<protein>
    <recommendedName>
        <fullName evidence="5">Sulfatase-like hydrolase/transferase</fullName>
    </recommendedName>
</protein>
<keyword evidence="1" id="KW-0175">Coiled coil</keyword>
<feature type="transmembrane region" description="Helical" evidence="2">
    <location>
        <begin position="71"/>
        <end position="92"/>
    </location>
</feature>
<feature type="transmembrane region" description="Helical" evidence="2">
    <location>
        <begin position="7"/>
        <end position="27"/>
    </location>
</feature>
<comment type="caution">
    <text evidence="3">The sequence shown here is derived from an EMBL/GenBank/DDBJ whole genome shotgun (WGS) entry which is preliminary data.</text>
</comment>
<evidence type="ECO:0000313" key="3">
    <source>
        <dbReference type="EMBL" id="TXD74184.1"/>
    </source>
</evidence>
<dbReference type="Proteomes" id="UP000321497">
    <property type="component" value="Unassembled WGS sequence"/>
</dbReference>
<organism evidence="3 4">
    <name type="scientific">Aequorivita antarctica</name>
    <dbReference type="NCBI Taxonomy" id="153266"/>
    <lineage>
        <taxon>Bacteria</taxon>
        <taxon>Pseudomonadati</taxon>
        <taxon>Bacteroidota</taxon>
        <taxon>Flavobacteriia</taxon>
        <taxon>Flavobacteriales</taxon>
        <taxon>Flavobacteriaceae</taxon>
        <taxon>Aequorivita</taxon>
    </lineage>
</organism>
<keyword evidence="4" id="KW-1185">Reference proteome</keyword>
<proteinExistence type="predicted"/>
<evidence type="ECO:0000313" key="4">
    <source>
        <dbReference type="Proteomes" id="UP000321497"/>
    </source>
</evidence>
<dbReference type="RefSeq" id="WP_146744033.1">
    <property type="nucleotide sequence ID" value="NZ_UEGI01000020.1"/>
</dbReference>
<keyword evidence="2" id="KW-0812">Transmembrane</keyword>
<feature type="transmembrane region" description="Helical" evidence="2">
    <location>
        <begin position="39"/>
        <end position="59"/>
    </location>
</feature>
<feature type="transmembrane region" description="Helical" evidence="2">
    <location>
        <begin position="120"/>
        <end position="139"/>
    </location>
</feature>
<accession>A0A5C6Z433</accession>
<sequence length="487" mass="55821">MKKEFIKISPVTVGLASGLYPFLYNYWSNFTLVDSLSQLLFFVVFFLVFPITVNIILKISSKKSIFISKNYTLLLTLSNLIGFATFITFSMVGAKKKLILLIIILTIGLAFLLKKHLSKVLLIEYSLAIIVSVQLIYYVNSNINFSSEWKQLPDNIAEASFKKKPNVYIIQPDGYANPSSLKKEPYNIDNSEFERFLTERDFKIYPNFRSNYSNTITSNSSLFAMKHHFYKNPKPNTNEPYGLRKSIAGNNAVVSIFNNNDYKTSLIIESPYVIVNRPTLGYDYCSISYKELSFLSRGFDMAVNSLDEMEKALEENKDQANFYFIEKIIPGHISVTKNQSKGKEEERKVYIEDFKKANIWLREMITLITKNDPSALVVIIADHGGYVGLNYTGERRKNLTDPKLINSMFTAMLAIKWPNNEAPHFDDELKTNVNLFRVLFSYLAENDAYCNYLENDESFLIINEDAPFGVYKVIDGNGNIVFKKVSL</sequence>
<evidence type="ECO:0008006" key="5">
    <source>
        <dbReference type="Google" id="ProtNLM"/>
    </source>
</evidence>
<keyword evidence="2" id="KW-1133">Transmembrane helix</keyword>